<dbReference type="PANTHER" id="PTHR43156">
    <property type="entry name" value="STAGE II SPORULATION PROTEIN E-RELATED"/>
    <property type="match status" value="1"/>
</dbReference>
<evidence type="ECO:0000259" key="2">
    <source>
        <dbReference type="SMART" id="SM00065"/>
    </source>
</evidence>
<comment type="caution">
    <text evidence="4">The sequence shown here is derived from an EMBL/GenBank/DDBJ whole genome shotgun (WGS) entry which is preliminary data.</text>
</comment>
<feature type="domain" description="GAF" evidence="2">
    <location>
        <begin position="30"/>
        <end position="171"/>
    </location>
</feature>
<dbReference type="SUPFAM" id="SSF81606">
    <property type="entry name" value="PP2C-like"/>
    <property type="match status" value="1"/>
</dbReference>
<dbReference type="InterPro" id="IPR036457">
    <property type="entry name" value="PPM-type-like_dom_sf"/>
</dbReference>
<accession>A0ABP4EYM4</accession>
<dbReference type="Gene3D" id="3.30.450.40">
    <property type="match status" value="1"/>
</dbReference>
<gene>
    <name evidence="4" type="ORF">GCM10009606_27780</name>
</gene>
<dbReference type="InterPro" id="IPR052016">
    <property type="entry name" value="Bact_Sigma-Reg"/>
</dbReference>
<feature type="domain" description="PPM-type phosphatase" evidence="3">
    <location>
        <begin position="185"/>
        <end position="396"/>
    </location>
</feature>
<dbReference type="SMART" id="SM00065">
    <property type="entry name" value="GAF"/>
    <property type="match status" value="1"/>
</dbReference>
<evidence type="ECO:0000313" key="4">
    <source>
        <dbReference type="EMBL" id="GAA1147381.1"/>
    </source>
</evidence>
<name>A0ABP4EYM4_9ACTN</name>
<protein>
    <recommendedName>
        <fullName evidence="6">GAF domain-containing protein</fullName>
    </recommendedName>
</protein>
<dbReference type="Proteomes" id="UP001499979">
    <property type="component" value="Unassembled WGS sequence"/>
</dbReference>
<dbReference type="EMBL" id="BAAAJE010000014">
    <property type="protein sequence ID" value="GAA1147381.1"/>
    <property type="molecule type" value="Genomic_DNA"/>
</dbReference>
<keyword evidence="1" id="KW-0378">Hydrolase</keyword>
<dbReference type="SMART" id="SM00331">
    <property type="entry name" value="PP2C_SIG"/>
    <property type="match status" value="1"/>
</dbReference>
<dbReference type="InterPro" id="IPR003018">
    <property type="entry name" value="GAF"/>
</dbReference>
<dbReference type="Gene3D" id="3.60.40.10">
    <property type="entry name" value="PPM-type phosphatase domain"/>
    <property type="match status" value="1"/>
</dbReference>
<evidence type="ECO:0000256" key="1">
    <source>
        <dbReference type="ARBA" id="ARBA00022801"/>
    </source>
</evidence>
<organism evidence="4 5">
    <name type="scientific">Nocardioides aquiterrae</name>
    <dbReference type="NCBI Taxonomy" id="203799"/>
    <lineage>
        <taxon>Bacteria</taxon>
        <taxon>Bacillati</taxon>
        <taxon>Actinomycetota</taxon>
        <taxon>Actinomycetes</taxon>
        <taxon>Propionibacteriales</taxon>
        <taxon>Nocardioidaceae</taxon>
        <taxon>Nocardioides</taxon>
    </lineage>
</organism>
<dbReference type="PANTHER" id="PTHR43156:SF2">
    <property type="entry name" value="STAGE II SPORULATION PROTEIN E"/>
    <property type="match status" value="1"/>
</dbReference>
<proteinExistence type="predicted"/>
<evidence type="ECO:0008006" key="6">
    <source>
        <dbReference type="Google" id="ProtNLM"/>
    </source>
</evidence>
<dbReference type="InterPro" id="IPR029016">
    <property type="entry name" value="GAF-like_dom_sf"/>
</dbReference>
<dbReference type="InterPro" id="IPR001932">
    <property type="entry name" value="PPM-type_phosphatase-like_dom"/>
</dbReference>
<dbReference type="Pfam" id="PF07228">
    <property type="entry name" value="SpoIIE"/>
    <property type="match status" value="1"/>
</dbReference>
<dbReference type="Pfam" id="PF01590">
    <property type="entry name" value="GAF"/>
    <property type="match status" value="1"/>
</dbReference>
<evidence type="ECO:0000313" key="5">
    <source>
        <dbReference type="Proteomes" id="UP001499979"/>
    </source>
</evidence>
<reference evidence="5" key="1">
    <citation type="journal article" date="2019" name="Int. J. Syst. Evol. Microbiol.">
        <title>The Global Catalogue of Microorganisms (GCM) 10K type strain sequencing project: providing services to taxonomists for standard genome sequencing and annotation.</title>
        <authorList>
            <consortium name="The Broad Institute Genomics Platform"/>
            <consortium name="The Broad Institute Genome Sequencing Center for Infectious Disease"/>
            <person name="Wu L."/>
            <person name="Ma J."/>
        </authorList>
    </citation>
    <scope>NUCLEOTIDE SEQUENCE [LARGE SCALE GENOMIC DNA]</scope>
    <source>
        <strain evidence="5">JCM 11813</strain>
    </source>
</reference>
<evidence type="ECO:0000259" key="3">
    <source>
        <dbReference type="SMART" id="SM00331"/>
    </source>
</evidence>
<keyword evidence="5" id="KW-1185">Reference proteome</keyword>
<sequence>MGISTTAAAWTGRREERRQRAVDSLALDPGRDARFNRITRLARTALRVDWSSITVLDRDRAFFPGADGFDITEMARQDTFCDRTTEDDRLTLVEDATRDPRYAELPAVLDSGIRFYAGVPLRDSLGNNVGVFCVYDTEPRTLSDDELESFQDLAAWAEQELVASSERAQAGMIQAALLPAAPVRVDDWDVNGACLPALAVGGDFYDYGASQGVLHLGLGDVMGKGAGAAMVGAGVRTTMRATHQAVVAGADLGTVTTEVAAALETDLDRAGSFACVFQAALDLADGTLRYVDAGLGLALVVRADGTHERLTARDRPIGLLPDDHWTEQSTVLAPGDRLLVFSDGLVDLLDDPVAWEEPVAALVAEHAEAAALLSSIAELAAERVATDDVTALAVFRRGEGGA</sequence>
<dbReference type="SUPFAM" id="SSF55781">
    <property type="entry name" value="GAF domain-like"/>
    <property type="match status" value="1"/>
</dbReference>